<evidence type="ECO:0000256" key="2">
    <source>
        <dbReference type="ARBA" id="ARBA00022729"/>
    </source>
</evidence>
<keyword evidence="5" id="KW-0282">Flagellum</keyword>
<name>A0A160TEI6_9ZZZZ</name>
<keyword evidence="2" id="KW-0732">Signal</keyword>
<feature type="domain" description="SAF" evidence="4">
    <location>
        <begin position="93"/>
        <end position="155"/>
    </location>
</feature>
<dbReference type="InterPro" id="IPR017585">
    <property type="entry name" value="SAF_FlgA"/>
</dbReference>
<keyword evidence="5" id="KW-0966">Cell projection</keyword>
<protein>
    <submittedName>
        <fullName evidence="5">Flagellar basal-body P-ring formation protein FlgA</fullName>
    </submittedName>
</protein>
<dbReference type="AlphaFoldDB" id="A0A160TEI6"/>
<keyword evidence="3" id="KW-0574">Periplasm</keyword>
<accession>A0A160TEI6</accession>
<evidence type="ECO:0000259" key="4">
    <source>
        <dbReference type="SMART" id="SM00858"/>
    </source>
</evidence>
<dbReference type="InterPro" id="IPR039246">
    <property type="entry name" value="Flagellar_FlgA"/>
</dbReference>
<sequence length="217" mass="24062">MGAALAETAANESNWREALGARILAQWQSLTTEEQEAEVSFPSISPQYDLPDCREEPTIDLMRPLQPGRNGIELRCADPYWVQNLALQLHIYREVAVLQNPIKNGEILQPEHVSLIRYDTGELGKGFYLTLTDVVGSEAKRSLRTGTVISPDMIEAADIISRGQPVTIRLKRPGIRIEMAGTALTDGHLGEHIRVRNDRSQKILSAEVLGADLVQID</sequence>
<dbReference type="Gene3D" id="3.90.1210.10">
    <property type="entry name" value="Antifreeze-like/N-acetylneuraminic acid synthase C-terminal domain"/>
    <property type="match status" value="1"/>
</dbReference>
<comment type="subcellular location">
    <subcellularLocation>
        <location evidence="1">Periplasm</location>
    </subcellularLocation>
</comment>
<evidence type="ECO:0000256" key="3">
    <source>
        <dbReference type="ARBA" id="ARBA00022764"/>
    </source>
</evidence>
<dbReference type="CDD" id="cd11614">
    <property type="entry name" value="SAF_CpaB_FlgA_like"/>
    <property type="match status" value="1"/>
</dbReference>
<dbReference type="Gene3D" id="2.30.30.760">
    <property type="match status" value="1"/>
</dbReference>
<dbReference type="SMART" id="SM00858">
    <property type="entry name" value="SAF"/>
    <property type="match status" value="1"/>
</dbReference>
<dbReference type="NCBIfam" id="TIGR03170">
    <property type="entry name" value="flgA_cterm"/>
    <property type="match status" value="1"/>
</dbReference>
<organism evidence="5">
    <name type="scientific">hydrothermal vent metagenome</name>
    <dbReference type="NCBI Taxonomy" id="652676"/>
    <lineage>
        <taxon>unclassified sequences</taxon>
        <taxon>metagenomes</taxon>
        <taxon>ecological metagenomes</taxon>
    </lineage>
</organism>
<dbReference type="PANTHER" id="PTHR36307">
    <property type="entry name" value="FLAGELLA BASAL BODY P-RING FORMATION PROTEIN FLGA"/>
    <property type="match status" value="1"/>
</dbReference>
<dbReference type="GO" id="GO:0044780">
    <property type="term" value="P:bacterial-type flagellum assembly"/>
    <property type="evidence" value="ECO:0007669"/>
    <property type="project" value="InterPro"/>
</dbReference>
<evidence type="ECO:0000313" key="5">
    <source>
        <dbReference type="EMBL" id="CUS42188.1"/>
    </source>
</evidence>
<dbReference type="Pfam" id="PF13144">
    <property type="entry name" value="ChapFlgA"/>
    <property type="match status" value="1"/>
</dbReference>
<gene>
    <name evidence="5" type="ORF">MGWOODY_Tha2538</name>
</gene>
<keyword evidence="5" id="KW-0969">Cilium</keyword>
<dbReference type="EMBL" id="CZQC01000062">
    <property type="protein sequence ID" value="CUS42188.1"/>
    <property type="molecule type" value="Genomic_DNA"/>
</dbReference>
<dbReference type="InterPro" id="IPR013974">
    <property type="entry name" value="SAF"/>
</dbReference>
<reference evidence="5" key="1">
    <citation type="submission" date="2015-10" db="EMBL/GenBank/DDBJ databases">
        <authorList>
            <person name="Gilbert D.G."/>
        </authorList>
    </citation>
    <scope>NUCLEOTIDE SEQUENCE</scope>
</reference>
<proteinExistence type="predicted"/>
<dbReference type="GO" id="GO:0042597">
    <property type="term" value="C:periplasmic space"/>
    <property type="evidence" value="ECO:0007669"/>
    <property type="project" value="UniProtKB-SubCell"/>
</dbReference>
<dbReference type="PANTHER" id="PTHR36307:SF1">
    <property type="entry name" value="FLAGELLA BASAL BODY P-RING FORMATION PROTEIN FLGA"/>
    <property type="match status" value="1"/>
</dbReference>
<evidence type="ECO:0000256" key="1">
    <source>
        <dbReference type="ARBA" id="ARBA00004418"/>
    </source>
</evidence>